<dbReference type="SUPFAM" id="SSF52788">
    <property type="entry name" value="Phosphotyrosine protein phosphatases I"/>
    <property type="match status" value="1"/>
</dbReference>
<dbReference type="Proteomes" id="UP000014568">
    <property type="component" value="Unassembled WGS sequence"/>
</dbReference>
<dbReference type="GO" id="GO:0004725">
    <property type="term" value="F:protein tyrosine phosphatase activity"/>
    <property type="evidence" value="ECO:0007669"/>
    <property type="project" value="UniProtKB-EC"/>
</dbReference>
<feature type="active site" description="Nucleophile" evidence="6">
    <location>
        <position position="10"/>
    </location>
</feature>
<reference evidence="8 9" key="1">
    <citation type="submission" date="2013-06" db="EMBL/GenBank/DDBJ databases">
        <title>The Genome Sequence of Acinetobacter rudis CIP 110305.</title>
        <authorList>
            <consortium name="The Broad Institute Genome Sequencing Platform"/>
            <consortium name="The Broad Institute Genome Sequencing Center for Infectious Disease"/>
            <person name="Cerqueira G."/>
            <person name="Feldgarden M."/>
            <person name="Courvalin P."/>
            <person name="Perichon B."/>
            <person name="Grillot-Courvalin C."/>
            <person name="Clermont D."/>
            <person name="Rocha E."/>
            <person name="Yoon E.-J."/>
            <person name="Nemec A."/>
            <person name="Young S.K."/>
            <person name="Zeng Q."/>
            <person name="Gargeya S."/>
            <person name="Fitzgerald M."/>
            <person name="Abouelleil A."/>
            <person name="Alvarado L."/>
            <person name="Berlin A.M."/>
            <person name="Chapman S.B."/>
            <person name="Dewar J."/>
            <person name="Goldberg J."/>
            <person name="Griggs A."/>
            <person name="Gujja S."/>
            <person name="Hansen M."/>
            <person name="Howarth C."/>
            <person name="Imamovic A."/>
            <person name="Larimer J."/>
            <person name="McCowan C."/>
            <person name="Murphy C."/>
            <person name="Pearson M."/>
            <person name="Priest M."/>
            <person name="Roberts A."/>
            <person name="Saif S."/>
            <person name="Shea T."/>
            <person name="Sykes S."/>
            <person name="Wortman J."/>
            <person name="Nusbaum C."/>
            <person name="Birren B."/>
        </authorList>
    </citation>
    <scope>NUCLEOTIDE SEQUENCE [LARGE SCALE GENOMIC DNA]</scope>
    <source>
        <strain evidence="8 9">CIP 110305</strain>
    </source>
</reference>
<comment type="catalytic activity">
    <reaction evidence="5">
        <text>O-phospho-L-tyrosyl-[protein] + H2O = L-tyrosyl-[protein] + phosphate</text>
        <dbReference type="Rhea" id="RHEA:10684"/>
        <dbReference type="Rhea" id="RHEA-COMP:10136"/>
        <dbReference type="Rhea" id="RHEA-COMP:20101"/>
        <dbReference type="ChEBI" id="CHEBI:15377"/>
        <dbReference type="ChEBI" id="CHEBI:43474"/>
        <dbReference type="ChEBI" id="CHEBI:46858"/>
        <dbReference type="ChEBI" id="CHEBI:61978"/>
        <dbReference type="EC" id="3.1.3.48"/>
    </reaction>
</comment>
<dbReference type="SMART" id="SM00226">
    <property type="entry name" value="LMWPc"/>
    <property type="match status" value="1"/>
</dbReference>
<evidence type="ECO:0000256" key="5">
    <source>
        <dbReference type="ARBA" id="ARBA00051722"/>
    </source>
</evidence>
<keyword evidence="3" id="KW-0378">Hydrolase</keyword>
<dbReference type="EC" id="3.1.3.48" evidence="2"/>
<dbReference type="RefSeq" id="WP_016658011.1">
    <property type="nucleotide sequence ID" value="NZ_KE340355.1"/>
</dbReference>
<dbReference type="InterPro" id="IPR036196">
    <property type="entry name" value="Ptyr_pPase_sf"/>
</dbReference>
<dbReference type="STRING" id="632955.GCA_000829675_01047"/>
<comment type="similarity">
    <text evidence="1">Belongs to the low molecular weight phosphotyrosine protein phosphatase family.</text>
</comment>
<dbReference type="PANTHER" id="PTHR11717:SF31">
    <property type="entry name" value="LOW MOLECULAR WEIGHT PROTEIN-TYROSINE-PHOSPHATASE ETP-RELATED"/>
    <property type="match status" value="1"/>
</dbReference>
<proteinExistence type="inferred from homology"/>
<organism evidence="8 9">
    <name type="scientific">Acinetobacter rudis CIP 110305</name>
    <dbReference type="NCBI Taxonomy" id="421052"/>
    <lineage>
        <taxon>Bacteria</taxon>
        <taxon>Pseudomonadati</taxon>
        <taxon>Pseudomonadota</taxon>
        <taxon>Gammaproteobacteria</taxon>
        <taxon>Moraxellales</taxon>
        <taxon>Moraxellaceae</taxon>
        <taxon>Acinetobacter</taxon>
    </lineage>
</organism>
<feature type="active site" evidence="6">
    <location>
        <position position="16"/>
    </location>
</feature>
<dbReference type="PANTHER" id="PTHR11717">
    <property type="entry name" value="LOW MOLECULAR WEIGHT PROTEIN TYROSINE PHOSPHATASE"/>
    <property type="match status" value="1"/>
</dbReference>
<dbReference type="AlphaFoldDB" id="S3N504"/>
<feature type="domain" description="Phosphotyrosine protein phosphatase I" evidence="7">
    <location>
        <begin position="4"/>
        <end position="141"/>
    </location>
</feature>
<dbReference type="PRINTS" id="PR00719">
    <property type="entry name" value="LMWPTPASE"/>
</dbReference>
<keyword evidence="4" id="KW-0904">Protein phosphatase</keyword>
<dbReference type="PATRIC" id="fig|421052.3.peg.3582"/>
<evidence type="ECO:0000313" key="8">
    <source>
        <dbReference type="EMBL" id="EPF69389.1"/>
    </source>
</evidence>
<dbReference type="EMBL" id="ATGI01000043">
    <property type="protein sequence ID" value="EPF69389.1"/>
    <property type="molecule type" value="Genomic_DNA"/>
</dbReference>
<dbReference type="OrthoDB" id="9784339at2"/>
<evidence type="ECO:0000259" key="7">
    <source>
        <dbReference type="SMART" id="SM00226"/>
    </source>
</evidence>
<evidence type="ECO:0000256" key="1">
    <source>
        <dbReference type="ARBA" id="ARBA00011063"/>
    </source>
</evidence>
<evidence type="ECO:0000256" key="2">
    <source>
        <dbReference type="ARBA" id="ARBA00013064"/>
    </source>
</evidence>
<evidence type="ECO:0000256" key="4">
    <source>
        <dbReference type="ARBA" id="ARBA00022912"/>
    </source>
</evidence>
<dbReference type="InterPro" id="IPR017867">
    <property type="entry name" value="Tyr_phospatase_low_mol_wt"/>
</dbReference>
<evidence type="ECO:0000256" key="3">
    <source>
        <dbReference type="ARBA" id="ARBA00022801"/>
    </source>
</evidence>
<gene>
    <name evidence="8" type="ORF">F945_03660</name>
</gene>
<dbReference type="InterPro" id="IPR023485">
    <property type="entry name" value="Ptyr_pPase"/>
</dbReference>
<comment type="caution">
    <text evidence="8">The sequence shown here is derived from an EMBL/GenBank/DDBJ whole genome shotgun (WGS) entry which is preliminary data.</text>
</comment>
<dbReference type="InterPro" id="IPR050438">
    <property type="entry name" value="LMW_PTPase"/>
</dbReference>
<name>S3N504_9GAMM</name>
<dbReference type="Gene3D" id="3.40.50.2300">
    <property type="match status" value="1"/>
</dbReference>
<evidence type="ECO:0000256" key="6">
    <source>
        <dbReference type="PIRSR" id="PIRSR617867-1"/>
    </source>
</evidence>
<dbReference type="eggNOG" id="COG0394">
    <property type="taxonomic scope" value="Bacteria"/>
</dbReference>
<sequence>MNIQHILVVCTGNICRSPMVEYFLKQQLPQLNIQSAGLAALVGQPADSKAIISMDQYKIDIRPHIAKQINLDLIKWADIIFVMTQNQKKHIEIMWPFAYGRVFRIGHWKNQDVGDPYQHDQIFFNEICCLIQMFSLDWQSHITLEY</sequence>
<evidence type="ECO:0000313" key="9">
    <source>
        <dbReference type="Proteomes" id="UP000014568"/>
    </source>
</evidence>
<feature type="active site" description="Proton donor" evidence="6">
    <location>
        <position position="115"/>
    </location>
</feature>
<dbReference type="HOGENOM" id="CLU_071415_1_1_6"/>
<keyword evidence="9" id="KW-1185">Reference proteome</keyword>
<dbReference type="Pfam" id="PF01451">
    <property type="entry name" value="LMWPc"/>
    <property type="match status" value="1"/>
</dbReference>
<protein>
    <recommendedName>
        <fullName evidence="2">protein-tyrosine-phosphatase</fullName>
        <ecNumber evidence="2">3.1.3.48</ecNumber>
    </recommendedName>
</protein>
<accession>S3N504</accession>